<name>A0A127K3Q8_9RHOO</name>
<proteinExistence type="predicted"/>
<dbReference type="KEGG" id="thu:AC731_004365"/>
<dbReference type="STRING" id="1134435.AC731_004365"/>
<evidence type="ECO:0008006" key="3">
    <source>
        <dbReference type="Google" id="ProtNLM"/>
    </source>
</evidence>
<keyword evidence="2" id="KW-1185">Reference proteome</keyword>
<sequence length="78" mass="8770">MKETTPAALPLDDLHTVEELANKYPRILSVFTLRWQLRDRAKNGLAPACVRVGKKLLISKTRYEQWLAARAGNDAHAA</sequence>
<dbReference type="AlphaFoldDB" id="A0A127K3Q8"/>
<evidence type="ECO:0000313" key="1">
    <source>
        <dbReference type="EMBL" id="AMO36234.1"/>
    </source>
</evidence>
<dbReference type="Proteomes" id="UP000036902">
    <property type="component" value="Chromosome"/>
</dbReference>
<accession>A0A127K3Q8</accession>
<protein>
    <recommendedName>
        <fullName evidence="3">DNA-binding protein</fullName>
    </recommendedName>
</protein>
<dbReference type="EMBL" id="CP014646">
    <property type="protein sequence ID" value="AMO36234.1"/>
    <property type="molecule type" value="Genomic_DNA"/>
</dbReference>
<gene>
    <name evidence="1" type="ORF">AC731_004365</name>
</gene>
<evidence type="ECO:0000313" key="2">
    <source>
        <dbReference type="Proteomes" id="UP000036902"/>
    </source>
</evidence>
<reference evidence="2" key="1">
    <citation type="submission" date="2016-03" db="EMBL/GenBank/DDBJ databases">
        <authorList>
            <person name="Ma C."/>
            <person name="Zhou S."/>
            <person name="Yang G."/>
        </authorList>
    </citation>
    <scope>NUCLEOTIDE SEQUENCE [LARGE SCALE GENOMIC DNA]</scope>
    <source>
        <strain evidence="2">SgZ-1</strain>
    </source>
</reference>
<organism evidence="1 2">
    <name type="scientific">Thauera humireducens</name>
    <dbReference type="NCBI Taxonomy" id="1134435"/>
    <lineage>
        <taxon>Bacteria</taxon>
        <taxon>Pseudomonadati</taxon>
        <taxon>Pseudomonadota</taxon>
        <taxon>Betaproteobacteria</taxon>
        <taxon>Rhodocyclales</taxon>
        <taxon>Zoogloeaceae</taxon>
        <taxon>Thauera</taxon>
    </lineage>
</organism>
<dbReference type="RefSeq" id="WP_048709477.1">
    <property type="nucleotide sequence ID" value="NZ_CP014646.1"/>
</dbReference>